<dbReference type="AlphaFoldDB" id="S8AM33"/>
<gene>
    <name evidence="2" type="ORF">PDE_01863</name>
</gene>
<keyword evidence="3" id="KW-1185">Reference proteome</keyword>
<dbReference type="eggNOG" id="ENOG502RV0S">
    <property type="taxonomic scope" value="Eukaryota"/>
</dbReference>
<protein>
    <submittedName>
        <fullName evidence="2">Uncharacterized protein</fullName>
    </submittedName>
</protein>
<dbReference type="PhylomeDB" id="S8AM33"/>
<dbReference type="OrthoDB" id="4367311at2759"/>
<dbReference type="Proteomes" id="UP000019376">
    <property type="component" value="Unassembled WGS sequence"/>
</dbReference>
<sequence length="318" mass="31289">MKSFALSAAILASAVAALPTSILPNGASGVLPPTLPTPSCAPSGVSVSSGVPSSVSVAANGYNAEASAGSAQVSTGEVTSQVYGTASDKVDDVLSVTDEAGKMVQVELEPTVARLLGSLHLGSIKGSVGQIIQVAPTIQELHIDGATGGLITVATHDGSVALVKLNAVVEDLLSSLGLSQAGSLVGSIVGHVEDVVSGVATSVKRGLLSEVMTVTDLHGNPIHVQVDQSILSILGGLDLSTVQGAVGTVVAEVPAVSDLTTAAKHVAANPNQLFGVLGQDGVSALLVKVDSTSTGLLSMLGLSSLTSTVGSVVPAGLL</sequence>
<feature type="chain" id="PRO_5004548622" evidence="1">
    <location>
        <begin position="18"/>
        <end position="318"/>
    </location>
</feature>
<accession>S8AM33</accession>
<evidence type="ECO:0000313" key="3">
    <source>
        <dbReference type="Proteomes" id="UP000019376"/>
    </source>
</evidence>
<proteinExistence type="predicted"/>
<keyword evidence="1" id="KW-0732">Signal</keyword>
<evidence type="ECO:0000313" key="2">
    <source>
        <dbReference type="EMBL" id="EPS26923.1"/>
    </source>
</evidence>
<organism evidence="2 3">
    <name type="scientific">Penicillium oxalicum (strain 114-2 / CGMCC 5302)</name>
    <name type="common">Penicillium decumbens</name>
    <dbReference type="NCBI Taxonomy" id="933388"/>
    <lineage>
        <taxon>Eukaryota</taxon>
        <taxon>Fungi</taxon>
        <taxon>Dikarya</taxon>
        <taxon>Ascomycota</taxon>
        <taxon>Pezizomycotina</taxon>
        <taxon>Eurotiomycetes</taxon>
        <taxon>Eurotiomycetidae</taxon>
        <taxon>Eurotiales</taxon>
        <taxon>Aspergillaceae</taxon>
        <taxon>Penicillium</taxon>
    </lineage>
</organism>
<dbReference type="EMBL" id="KB644409">
    <property type="protein sequence ID" value="EPS26923.1"/>
    <property type="molecule type" value="Genomic_DNA"/>
</dbReference>
<feature type="signal peptide" evidence="1">
    <location>
        <begin position="1"/>
        <end position="17"/>
    </location>
</feature>
<name>S8AM33_PENO1</name>
<dbReference type="HOGENOM" id="CLU_811582_0_0_1"/>
<evidence type="ECO:0000256" key="1">
    <source>
        <dbReference type="SAM" id="SignalP"/>
    </source>
</evidence>
<reference evidence="2 3" key="1">
    <citation type="journal article" date="2013" name="PLoS ONE">
        <title>Genomic and secretomic analyses reveal unique features of the lignocellulolytic enzyme system of Penicillium decumbens.</title>
        <authorList>
            <person name="Liu G."/>
            <person name="Zhang L."/>
            <person name="Wei X."/>
            <person name="Zou G."/>
            <person name="Qin Y."/>
            <person name="Ma L."/>
            <person name="Li J."/>
            <person name="Zheng H."/>
            <person name="Wang S."/>
            <person name="Wang C."/>
            <person name="Xun L."/>
            <person name="Zhao G.-P."/>
            <person name="Zhou Z."/>
            <person name="Qu Y."/>
        </authorList>
    </citation>
    <scope>NUCLEOTIDE SEQUENCE [LARGE SCALE GENOMIC DNA]</scope>
    <source>
        <strain evidence="3">114-2 / CGMCC 5302</strain>
    </source>
</reference>